<organism evidence="1 2">
    <name type="scientific">Photorhabdus bodei</name>
    <dbReference type="NCBI Taxonomy" id="2029681"/>
    <lineage>
        <taxon>Bacteria</taxon>
        <taxon>Pseudomonadati</taxon>
        <taxon>Pseudomonadota</taxon>
        <taxon>Gammaproteobacteria</taxon>
        <taxon>Enterobacterales</taxon>
        <taxon>Morganellaceae</taxon>
        <taxon>Photorhabdus</taxon>
    </lineage>
</organism>
<sequence>MSHTHTFSFAITQHLLSDRSRSPSLRLSSVVSAIISTFPGWHLRGPLSLRAVYLRAPSDHSSLGRFIYQHQTVLTGMFFQELILSVLRRSQSGISCLAGDGKVIEATCSHYHLLTQEAISREKRALTAVPATVQTEKRIKQLEQGTEVLRYRQENHEKK</sequence>
<accession>A0AAW6BMT5</accession>
<evidence type="ECO:0000313" key="1">
    <source>
        <dbReference type="EMBL" id="MDB6375059.1"/>
    </source>
</evidence>
<proteinExistence type="predicted"/>
<gene>
    <name evidence="1" type="ORF">PH362_25025</name>
</gene>
<reference evidence="1" key="1">
    <citation type="submission" date="2023-01" db="EMBL/GenBank/DDBJ databases">
        <title>Genome sequencing of Photorhabdus bodei 09-20.</title>
        <authorList>
            <person name="Kalindamar S."/>
            <person name="Kumru S."/>
        </authorList>
    </citation>
    <scope>NUCLEOTIDE SEQUENCE</scope>
    <source>
        <strain evidence="1">09-20</strain>
    </source>
</reference>
<dbReference type="Proteomes" id="UP001212996">
    <property type="component" value="Unassembled WGS sequence"/>
</dbReference>
<name>A0AAW6BMT5_9GAMM</name>
<comment type="caution">
    <text evidence="1">The sequence shown here is derived from an EMBL/GenBank/DDBJ whole genome shotgun (WGS) entry which is preliminary data.</text>
</comment>
<dbReference type="EMBL" id="JAQMFO010000075">
    <property type="protein sequence ID" value="MDB6375059.1"/>
    <property type="molecule type" value="Genomic_DNA"/>
</dbReference>
<evidence type="ECO:0000313" key="2">
    <source>
        <dbReference type="Proteomes" id="UP001212996"/>
    </source>
</evidence>
<protein>
    <submittedName>
        <fullName evidence="1">Uncharacterized protein</fullName>
    </submittedName>
</protein>
<dbReference type="RefSeq" id="WP_271868052.1">
    <property type="nucleotide sequence ID" value="NZ_JAQMFO010000075.1"/>
</dbReference>
<dbReference type="AlphaFoldDB" id="A0AAW6BMT5"/>